<dbReference type="InterPro" id="IPR015421">
    <property type="entry name" value="PyrdxlP-dep_Trfase_major"/>
</dbReference>
<accession>A0A644T147</accession>
<gene>
    <name evidence="1" type="ORF">SDC9_06125</name>
</gene>
<dbReference type="Gene3D" id="3.90.1150.60">
    <property type="entry name" value="Methioning gamme-lyase, C-terminal domain"/>
    <property type="match status" value="1"/>
</dbReference>
<evidence type="ECO:0000313" key="1">
    <source>
        <dbReference type="EMBL" id="MPL60564.1"/>
    </source>
</evidence>
<dbReference type="EMBL" id="VSSQ01000012">
    <property type="protein sequence ID" value="MPL60564.1"/>
    <property type="molecule type" value="Genomic_DNA"/>
</dbReference>
<dbReference type="SUPFAM" id="SSF53383">
    <property type="entry name" value="PLP-dependent transferases"/>
    <property type="match status" value="1"/>
</dbReference>
<dbReference type="Gene3D" id="3.40.640.10">
    <property type="entry name" value="Type I PLP-dependent aspartate aminotransferase-like (Major domain)"/>
    <property type="match status" value="1"/>
</dbReference>
<evidence type="ECO:0008006" key="2">
    <source>
        <dbReference type="Google" id="ProtNLM"/>
    </source>
</evidence>
<dbReference type="AlphaFoldDB" id="A0A644T147"/>
<protein>
    <recommendedName>
        <fullName evidence="2">Methionine gamma-lyase</fullName>
    </recommendedName>
</protein>
<name>A0A644T147_9ZZZZ</name>
<reference evidence="1" key="1">
    <citation type="submission" date="2019-08" db="EMBL/GenBank/DDBJ databases">
        <authorList>
            <person name="Kucharzyk K."/>
            <person name="Murdoch R.W."/>
            <person name="Higgins S."/>
            <person name="Loffler F."/>
        </authorList>
    </citation>
    <scope>NUCLEOTIDE SEQUENCE</scope>
</reference>
<comment type="caution">
    <text evidence="1">The sequence shown here is derived from an EMBL/GenBank/DDBJ whole genome shotgun (WGS) entry which is preliminary data.</text>
</comment>
<sequence length="418" mass="44993">MVNFSAEIENIKKQALIEAKPFFAVVDEIAEANTKRVLDVFRKNRVSDYHFRTTTGYAYGDTGRDTLDRVWADICGAEKAVFRTQFVSGTHALASVLFGILRPGDELVSVAGSPYDTMRTVIGCEGNSCGSLNEFGVVYHEVPLVDNRIDMAGIERSITSKTKIALIQRSRGYSMRSPLTIQELGQICSVIKSINKECVCFVDNCYGEFVDVLEPTAIGADIIAGSLIKNPGGGLIPTGGYVAGKANLVEMAASRLTAPGIGIELGASLAENRLLYQGLFMAPHTTAQAVKGAIFASAFFSLLGYTTSPAIDERRSDIIQAIELKSAEKMVAFCRGLQKYSPVDAHVRPEPSAMPGYSDAVIMAAGTFVQGASIELSADGPIRPPFAVYLQGSLTFEHAVIGIMGAAEEIFCHKYTKI</sequence>
<dbReference type="PANTHER" id="PTHR46658">
    <property type="entry name" value="CYS OR MET METABOLISM PYRIDOXAL-PHOSPHATE-DEPENDENT ENZYME"/>
    <property type="match status" value="1"/>
</dbReference>
<organism evidence="1">
    <name type="scientific">bioreactor metagenome</name>
    <dbReference type="NCBI Taxonomy" id="1076179"/>
    <lineage>
        <taxon>unclassified sequences</taxon>
        <taxon>metagenomes</taxon>
        <taxon>ecological metagenomes</taxon>
    </lineage>
</organism>
<proteinExistence type="predicted"/>
<dbReference type="PANTHER" id="PTHR46658:SF1">
    <property type="entry name" value="CYS OR MET METABOLISM PYRIDOXAL-PHOSPHATE-DEPENDENT ENZYME"/>
    <property type="match status" value="1"/>
</dbReference>
<dbReference type="Pfam" id="PF06838">
    <property type="entry name" value="Met_gamma_lyase"/>
    <property type="match status" value="1"/>
</dbReference>
<dbReference type="InterPro" id="IPR009651">
    <property type="entry name" value="Met_g_lyase_put"/>
</dbReference>
<dbReference type="InterPro" id="IPR015424">
    <property type="entry name" value="PyrdxlP-dep_Trfase"/>
</dbReference>